<feature type="domain" description="Polysaccharide chain length determinant N-terminal" evidence="8">
    <location>
        <begin position="29"/>
        <end position="115"/>
    </location>
</feature>
<dbReference type="PANTHER" id="PTHR32309">
    <property type="entry name" value="TYROSINE-PROTEIN KINASE"/>
    <property type="match status" value="1"/>
</dbReference>
<sequence length="248" mass="27650">MEKAVKNLQNNKKSSDVVVQPTQNPNDVIDLKELFWVLVGRWKMIFLAMLIGALLAGLYHTFLVKPSYQADASIFITSDESVISVAGLQVSSELTADYTRIVKSRNVLKQVIKDLDLDMNYRQLGELVNITNPDDSHIITITVTCGDIELCRDIANSLLNIGIDRIYQVIRNSEPTVIDYSEAQAVEQVSKGLGKTVMMGAMFGIVLAGGLIIVRFLTDTTLKTEDDIRKNLHMPVLSVIPYYEGKKE</sequence>
<evidence type="ECO:0000259" key="8">
    <source>
        <dbReference type="Pfam" id="PF02706"/>
    </source>
</evidence>
<evidence type="ECO:0000313" key="9">
    <source>
        <dbReference type="EMBL" id="VUX40823.1"/>
    </source>
</evidence>
<evidence type="ECO:0000256" key="2">
    <source>
        <dbReference type="ARBA" id="ARBA00006683"/>
    </source>
</evidence>
<evidence type="ECO:0000256" key="4">
    <source>
        <dbReference type="ARBA" id="ARBA00022692"/>
    </source>
</evidence>
<evidence type="ECO:0000256" key="1">
    <source>
        <dbReference type="ARBA" id="ARBA00004651"/>
    </source>
</evidence>
<keyword evidence="3" id="KW-1003">Cell membrane</keyword>
<comment type="similarity">
    <text evidence="2">Belongs to the CpsC/CapA family.</text>
</comment>
<dbReference type="EMBL" id="CABHNW010000173">
    <property type="protein sequence ID" value="VUX40823.1"/>
    <property type="molecule type" value="Genomic_DNA"/>
</dbReference>
<feature type="transmembrane region" description="Helical" evidence="7">
    <location>
        <begin position="197"/>
        <end position="217"/>
    </location>
</feature>
<dbReference type="RefSeq" id="WP_144095681.1">
    <property type="nucleotide sequence ID" value="NZ_CABHMX010000089.1"/>
</dbReference>
<dbReference type="GO" id="GO:0005886">
    <property type="term" value="C:plasma membrane"/>
    <property type="evidence" value="ECO:0007669"/>
    <property type="project" value="UniProtKB-SubCell"/>
</dbReference>
<evidence type="ECO:0000256" key="6">
    <source>
        <dbReference type="ARBA" id="ARBA00023136"/>
    </source>
</evidence>
<dbReference type="InterPro" id="IPR003856">
    <property type="entry name" value="LPS_length_determ_N"/>
</dbReference>
<dbReference type="AlphaFoldDB" id="A0A564WA03"/>
<gene>
    <name evidence="9" type="primary">cap8A_2</name>
    <name evidence="9" type="ORF">RSSSTS7063_01434</name>
</gene>
<keyword evidence="4 7" id="KW-0812">Transmembrane</keyword>
<evidence type="ECO:0000313" key="10">
    <source>
        <dbReference type="Proteomes" id="UP000408482"/>
    </source>
</evidence>
<comment type="subcellular location">
    <subcellularLocation>
        <location evidence="1">Cell membrane</location>
        <topology evidence="1">Multi-pass membrane protein</topology>
    </subcellularLocation>
</comment>
<proteinExistence type="inferred from homology"/>
<dbReference type="Proteomes" id="UP000408482">
    <property type="component" value="Unassembled WGS sequence"/>
</dbReference>
<evidence type="ECO:0000256" key="7">
    <source>
        <dbReference type="SAM" id="Phobius"/>
    </source>
</evidence>
<organism evidence="9 10">
    <name type="scientific">Blautia luti</name>
    <dbReference type="NCBI Taxonomy" id="89014"/>
    <lineage>
        <taxon>Bacteria</taxon>
        <taxon>Bacillati</taxon>
        <taxon>Bacillota</taxon>
        <taxon>Clostridia</taxon>
        <taxon>Lachnospirales</taxon>
        <taxon>Lachnospiraceae</taxon>
        <taxon>Blautia</taxon>
    </lineage>
</organism>
<dbReference type="PANTHER" id="PTHR32309:SF13">
    <property type="entry name" value="FERRIC ENTEROBACTIN TRANSPORT PROTEIN FEPE"/>
    <property type="match status" value="1"/>
</dbReference>
<feature type="transmembrane region" description="Helical" evidence="7">
    <location>
        <begin position="44"/>
        <end position="64"/>
    </location>
</feature>
<keyword evidence="10" id="KW-1185">Reference proteome</keyword>
<evidence type="ECO:0000256" key="5">
    <source>
        <dbReference type="ARBA" id="ARBA00022989"/>
    </source>
</evidence>
<keyword evidence="6 7" id="KW-0472">Membrane</keyword>
<name>A0A564WA03_9FIRM</name>
<dbReference type="InterPro" id="IPR050445">
    <property type="entry name" value="Bact_polysacc_biosynth/exp"/>
</dbReference>
<accession>A0A564WA03</accession>
<reference evidence="9 10" key="1">
    <citation type="submission" date="2019-07" db="EMBL/GenBank/DDBJ databases">
        <authorList>
            <person name="Hibberd C M."/>
            <person name="Gehrig L. J."/>
            <person name="Chang H.-W."/>
            <person name="Venkatesh S."/>
        </authorList>
    </citation>
    <scope>NUCLEOTIDE SEQUENCE [LARGE SCALE GENOMIC DNA]</scope>
    <source>
        <strain evidence="9">Blautia_luti_SSTS_Bg7063</strain>
    </source>
</reference>
<dbReference type="GO" id="GO:0004713">
    <property type="term" value="F:protein tyrosine kinase activity"/>
    <property type="evidence" value="ECO:0007669"/>
    <property type="project" value="TreeGrafter"/>
</dbReference>
<protein>
    <submittedName>
        <fullName evidence="9">Capsular polysaccharide type 8 biosynthesis protein cap8A</fullName>
    </submittedName>
</protein>
<keyword evidence="5 7" id="KW-1133">Transmembrane helix</keyword>
<dbReference type="Pfam" id="PF02706">
    <property type="entry name" value="Wzz"/>
    <property type="match status" value="1"/>
</dbReference>
<evidence type="ECO:0000256" key="3">
    <source>
        <dbReference type="ARBA" id="ARBA00022475"/>
    </source>
</evidence>